<dbReference type="Pfam" id="PF13640">
    <property type="entry name" value="2OG-FeII_Oxy_3"/>
    <property type="match status" value="1"/>
</dbReference>
<dbReference type="RefSeq" id="WP_231043972.1">
    <property type="nucleotide sequence ID" value="NZ_CP106881.1"/>
</dbReference>
<dbReference type="InterPro" id="IPR005123">
    <property type="entry name" value="Oxoglu/Fe-dep_dioxygenase_dom"/>
</dbReference>
<evidence type="ECO:0000256" key="3">
    <source>
        <dbReference type="ARBA" id="ARBA00022896"/>
    </source>
</evidence>
<dbReference type="PANTHER" id="PTHR10869">
    <property type="entry name" value="PROLYL 4-HYDROXYLASE ALPHA SUBUNIT"/>
    <property type="match status" value="1"/>
</dbReference>
<dbReference type="PANTHER" id="PTHR10869:SF246">
    <property type="entry name" value="TRANSMEMBRANE PROLYL 4-HYDROXYLASE"/>
    <property type="match status" value="1"/>
</dbReference>
<dbReference type="EMBL" id="CP106881">
    <property type="protein sequence ID" value="UYG52493.1"/>
    <property type="molecule type" value="Genomic_DNA"/>
</dbReference>
<comment type="cofactor">
    <cofactor evidence="1">
        <name>L-ascorbate</name>
        <dbReference type="ChEBI" id="CHEBI:38290"/>
    </cofactor>
</comment>
<keyword evidence="5" id="KW-0560">Oxidoreductase</keyword>
<evidence type="ECO:0000313" key="8">
    <source>
        <dbReference type="EMBL" id="UYG52493.1"/>
    </source>
</evidence>
<dbReference type="SMART" id="SM00702">
    <property type="entry name" value="P4Hc"/>
    <property type="match status" value="1"/>
</dbReference>
<evidence type="ECO:0000259" key="7">
    <source>
        <dbReference type="PROSITE" id="PS51471"/>
    </source>
</evidence>
<evidence type="ECO:0000313" key="9">
    <source>
        <dbReference type="Proteomes" id="UP001162800"/>
    </source>
</evidence>
<evidence type="ECO:0000256" key="5">
    <source>
        <dbReference type="ARBA" id="ARBA00023002"/>
    </source>
</evidence>
<feature type="domain" description="Fe2OG dioxygenase" evidence="7">
    <location>
        <begin position="179"/>
        <end position="286"/>
    </location>
</feature>
<protein>
    <submittedName>
        <fullName evidence="8">2OG-Fe(II) oxygenase</fullName>
    </submittedName>
</protein>
<keyword evidence="6" id="KW-0408">Iron</keyword>
<evidence type="ECO:0000256" key="1">
    <source>
        <dbReference type="ARBA" id="ARBA00001961"/>
    </source>
</evidence>
<keyword evidence="3" id="KW-0847">Vitamin C</keyword>
<dbReference type="InterPro" id="IPR006620">
    <property type="entry name" value="Pro_4_hyd_alph"/>
</dbReference>
<name>A0ABY6GCA1_9BURK</name>
<dbReference type="PROSITE" id="PS51471">
    <property type="entry name" value="FE2OG_OXY"/>
    <property type="match status" value="1"/>
</dbReference>
<sequence length="290" mass="31505">MPSRSTTQDQAASPQLHDWITQQRLLGVQDGPLLAAMVAAGWNESVAREALGSVAETAMDAVTDAPGEATRVQGLPEPELAGEPGAIDAGDREVRVLMSMDAPRVVLFGEILSADECAQLIDAARPRLARSLTVETASGGEEINADRTSDGMFFQRGELPLVQRLEERIARLLNWPLENGEGLQVLRYGPGAEYKPHHDYFDPHEPGTASIVRRGGQRVGTLIIYLNEPAQGGATIFPEAGLQVVPQRGHAVFFSYARPDPATRTLHGGMPVIQGEKWIATKWLRQGRFD</sequence>
<keyword evidence="4" id="KW-0223">Dioxygenase</keyword>
<evidence type="ECO:0000256" key="6">
    <source>
        <dbReference type="ARBA" id="ARBA00023004"/>
    </source>
</evidence>
<dbReference type="InterPro" id="IPR045054">
    <property type="entry name" value="P4HA-like"/>
</dbReference>
<accession>A0ABY6GCA1</accession>
<keyword evidence="2" id="KW-0479">Metal-binding</keyword>
<dbReference type="InterPro" id="IPR044862">
    <property type="entry name" value="Pro_4_hyd_alph_FE2OG_OXY"/>
</dbReference>
<reference evidence="8" key="1">
    <citation type="submission" date="2022-09" db="EMBL/GenBank/DDBJ databases">
        <title>The complete genome of Acidovorax sp. 5MLIR.</title>
        <authorList>
            <person name="Liu L."/>
            <person name="Yue J."/>
            <person name="Yang F."/>
            <person name="Yuan J."/>
            <person name="Li L."/>
        </authorList>
    </citation>
    <scope>NUCLEOTIDE SEQUENCE</scope>
    <source>
        <strain evidence="8">5MLIR</strain>
    </source>
</reference>
<gene>
    <name evidence="8" type="ORF">M9799_04415</name>
</gene>
<evidence type="ECO:0000256" key="2">
    <source>
        <dbReference type="ARBA" id="ARBA00022723"/>
    </source>
</evidence>
<evidence type="ECO:0000256" key="4">
    <source>
        <dbReference type="ARBA" id="ARBA00022964"/>
    </source>
</evidence>
<organism evidence="8 9">
    <name type="scientific">Comamonas endophytica</name>
    <dbReference type="NCBI Taxonomy" id="2949090"/>
    <lineage>
        <taxon>Bacteria</taxon>
        <taxon>Pseudomonadati</taxon>
        <taxon>Pseudomonadota</taxon>
        <taxon>Betaproteobacteria</taxon>
        <taxon>Burkholderiales</taxon>
        <taxon>Comamonadaceae</taxon>
        <taxon>Comamonas</taxon>
    </lineage>
</organism>
<dbReference type="Proteomes" id="UP001162800">
    <property type="component" value="Chromosome"/>
</dbReference>
<keyword evidence="9" id="KW-1185">Reference proteome</keyword>
<proteinExistence type="predicted"/>
<dbReference type="Gene3D" id="2.60.120.620">
    <property type="entry name" value="q2cbj1_9rhob like domain"/>
    <property type="match status" value="1"/>
</dbReference>